<keyword evidence="3" id="KW-1185">Reference proteome</keyword>
<sequence length="237" mass="26345">MAWKPTQLTDQDIKLMYNCFFVPHRSHSTIVITYTIKAPTQTLGSSECCRCLIVLECEPGDMKTCVKCVMKEDEKIKKLRERKTGDYCVLKMATRMQKIVLLTSVLVAVALARSFPSPVSESNSESGSFSSLGEPQRDPMTNTMKEPTGQPKKPQGLQGGRLGRLSFSLGGLFSNPNTPVSPIAALLRGKMEMCGRYANYGDVNECIGCILEEDKKLKDLKKQKARSFCQSKSYLPL</sequence>
<gene>
    <name evidence="2" type="ORF">WMSIL1_LOCUS6269</name>
</gene>
<feature type="region of interest" description="Disordered" evidence="1">
    <location>
        <begin position="117"/>
        <end position="160"/>
    </location>
</feature>
<evidence type="ECO:0000313" key="3">
    <source>
        <dbReference type="Proteomes" id="UP000321570"/>
    </source>
</evidence>
<feature type="compositionally biased region" description="Low complexity" evidence="1">
    <location>
        <begin position="117"/>
        <end position="131"/>
    </location>
</feature>
<reference evidence="2 3" key="1">
    <citation type="submission" date="2019-07" db="EMBL/GenBank/DDBJ databases">
        <authorList>
            <person name="Jastrzebski P J."/>
            <person name="Paukszto L."/>
            <person name="Jastrzebski P J."/>
        </authorList>
    </citation>
    <scope>NUCLEOTIDE SEQUENCE [LARGE SCALE GENOMIC DNA]</scope>
    <source>
        <strain evidence="2 3">WMS-il1</strain>
    </source>
</reference>
<evidence type="ECO:0000313" key="2">
    <source>
        <dbReference type="EMBL" id="VUZ47182.1"/>
    </source>
</evidence>
<accession>A0A564YIT0</accession>
<dbReference type="AlphaFoldDB" id="A0A564YIT0"/>
<dbReference type="Proteomes" id="UP000321570">
    <property type="component" value="Unassembled WGS sequence"/>
</dbReference>
<protein>
    <submittedName>
        <fullName evidence="2">Uncharacterized protein</fullName>
    </submittedName>
</protein>
<name>A0A564YIT0_HYMDI</name>
<organism evidence="2 3">
    <name type="scientific">Hymenolepis diminuta</name>
    <name type="common">Rat tapeworm</name>
    <dbReference type="NCBI Taxonomy" id="6216"/>
    <lineage>
        <taxon>Eukaryota</taxon>
        <taxon>Metazoa</taxon>
        <taxon>Spiralia</taxon>
        <taxon>Lophotrochozoa</taxon>
        <taxon>Platyhelminthes</taxon>
        <taxon>Cestoda</taxon>
        <taxon>Eucestoda</taxon>
        <taxon>Cyclophyllidea</taxon>
        <taxon>Hymenolepididae</taxon>
        <taxon>Hymenolepis</taxon>
    </lineage>
</organism>
<evidence type="ECO:0000256" key="1">
    <source>
        <dbReference type="SAM" id="MobiDB-lite"/>
    </source>
</evidence>
<proteinExistence type="predicted"/>
<dbReference type="EMBL" id="CABIJS010000222">
    <property type="protein sequence ID" value="VUZ47182.1"/>
    <property type="molecule type" value="Genomic_DNA"/>
</dbReference>